<dbReference type="Pfam" id="PF01411">
    <property type="entry name" value="tRNA-synt_2c"/>
    <property type="match status" value="1"/>
</dbReference>
<dbReference type="InterPro" id="IPR002318">
    <property type="entry name" value="Ala-tRNA-lgiase_IIc"/>
</dbReference>
<gene>
    <name evidence="11" type="ORF">COV57_01945</name>
</gene>
<evidence type="ECO:0000256" key="9">
    <source>
        <dbReference type="ARBA" id="ARBA00023146"/>
    </source>
</evidence>
<dbReference type="PROSITE" id="PS50860">
    <property type="entry name" value="AA_TRNA_LIGASE_II_ALA"/>
    <property type="match status" value="1"/>
</dbReference>
<accession>A0A2H0N7Q1</accession>
<dbReference type="Proteomes" id="UP000229893">
    <property type="component" value="Unassembled WGS sequence"/>
</dbReference>
<dbReference type="SUPFAM" id="SSF101353">
    <property type="entry name" value="Putative anticodon-binding domain of alanyl-tRNA synthetase (AlaRS)"/>
    <property type="match status" value="1"/>
</dbReference>
<proteinExistence type="inferred from homology"/>
<dbReference type="InterPro" id="IPR045864">
    <property type="entry name" value="aa-tRNA-synth_II/BPL/LPL"/>
</dbReference>
<dbReference type="GO" id="GO:0005737">
    <property type="term" value="C:cytoplasm"/>
    <property type="evidence" value="ECO:0007669"/>
    <property type="project" value="InterPro"/>
</dbReference>
<dbReference type="GO" id="GO:0000049">
    <property type="term" value="F:tRNA binding"/>
    <property type="evidence" value="ECO:0007669"/>
    <property type="project" value="UniProtKB-KW"/>
</dbReference>
<dbReference type="PANTHER" id="PTHR11777:SF9">
    <property type="entry name" value="ALANINE--TRNA LIGASE, CYTOPLASMIC"/>
    <property type="match status" value="1"/>
</dbReference>
<comment type="similarity">
    <text evidence="1">Belongs to the class-II aminoacyl-tRNA synthetase family.</text>
</comment>
<dbReference type="Gene3D" id="3.30.980.10">
    <property type="entry name" value="Threonyl-trna Synthetase, Chain A, domain 2"/>
    <property type="match status" value="1"/>
</dbReference>
<dbReference type="Pfam" id="PF07973">
    <property type="entry name" value="tRNA_SAD"/>
    <property type="match status" value="1"/>
</dbReference>
<sequence length="575" mass="66090">MKSREIRQCFLDFFRERGHAIVSSSSLVSGDPSVLLTTAGMQQFKRYYTRELSAESDFGLLNVATVQKCFRTSDIDEVGDETHNTFFEMLGNFSFGGYFKREAIEYAYQFMTKEMNLRIDYVTCFEGDENISKDTEAEGIWKEIKEREGESFEIRFYGREDNFWGPTGKTGPCGPTTEIYVKGVEIWNVVFNEFYKTESSEYLPIEDKGGLKGIDTGMGLERLLIMKQGVNNIFETDLFKEMMSILPSVLILSQKRIICDHIRGAVFLISDGVRPSNKETGYVLRRLLRRIIFYTRDLDKNLLNSLIDIIYNIYHDFYEIEVGKAKEIITLEREKFEQTLSLGINELNKLEVIDAKKAFYLYESFGLPFEIIKEVSGNKADGLVLEEFEKLFEEHRDKSRLGVEKKFGGHGLILDTGEMKAGNQEELAKVLRLHTATHILQYALRKVLGNTVNQMGSDITPARARFDFSFERKLTDEEIILVEKYAKELIEKNLPVKYEKMKKSEAEKTGALRLFSNKYPEEVKVYYIGDSIETAYSKEFCGGPHVEQTSEIGKIIIKKQEAVGSGVRRIKIVVE</sequence>
<name>A0A2H0N7Q1_9BACT</name>
<keyword evidence="7" id="KW-0694">RNA-binding</keyword>
<comment type="caution">
    <text evidence="11">The sequence shown here is derived from an EMBL/GenBank/DDBJ whole genome shotgun (WGS) entry which is preliminary data.</text>
</comment>
<dbReference type="GO" id="GO:0004813">
    <property type="term" value="F:alanine-tRNA ligase activity"/>
    <property type="evidence" value="ECO:0007669"/>
    <property type="project" value="UniProtKB-EC"/>
</dbReference>
<evidence type="ECO:0000313" key="12">
    <source>
        <dbReference type="Proteomes" id="UP000229893"/>
    </source>
</evidence>
<dbReference type="SUPFAM" id="SSF55186">
    <property type="entry name" value="ThrRS/AlaRS common domain"/>
    <property type="match status" value="1"/>
</dbReference>
<dbReference type="SMART" id="SM00863">
    <property type="entry name" value="tRNA_SAD"/>
    <property type="match status" value="1"/>
</dbReference>
<keyword evidence="9" id="KW-0030">Aminoacyl-tRNA synthetase</keyword>
<dbReference type="InterPro" id="IPR012947">
    <property type="entry name" value="tRNA_SAD"/>
</dbReference>
<protein>
    <recommendedName>
        <fullName evidence="2">alanine--tRNA ligase</fullName>
        <ecNumber evidence="2">6.1.1.7</ecNumber>
    </recommendedName>
</protein>
<dbReference type="InterPro" id="IPR018163">
    <property type="entry name" value="Thr/Ala-tRNA-synth_IIc_edit"/>
</dbReference>
<dbReference type="PRINTS" id="PR00980">
    <property type="entry name" value="TRNASYNTHALA"/>
</dbReference>
<dbReference type="GO" id="GO:0006419">
    <property type="term" value="P:alanyl-tRNA aminoacylation"/>
    <property type="evidence" value="ECO:0007669"/>
    <property type="project" value="InterPro"/>
</dbReference>
<dbReference type="AlphaFoldDB" id="A0A2H0N7Q1"/>
<keyword evidence="8" id="KW-0648">Protein biosynthesis</keyword>
<dbReference type="CDD" id="cd00673">
    <property type="entry name" value="AlaRS_core"/>
    <property type="match status" value="1"/>
</dbReference>
<evidence type="ECO:0000256" key="1">
    <source>
        <dbReference type="ARBA" id="ARBA00008226"/>
    </source>
</evidence>
<evidence type="ECO:0000256" key="8">
    <source>
        <dbReference type="ARBA" id="ARBA00022917"/>
    </source>
</evidence>
<dbReference type="InterPro" id="IPR018164">
    <property type="entry name" value="Ala-tRNA-synth_IIc_N"/>
</dbReference>
<keyword evidence="6" id="KW-0067">ATP-binding</keyword>
<dbReference type="InterPro" id="IPR018162">
    <property type="entry name" value="Ala-tRNA-ligase_IIc_anticod-bd"/>
</dbReference>
<dbReference type="EMBL" id="PCWO01000029">
    <property type="protein sequence ID" value="PIR04921.1"/>
    <property type="molecule type" value="Genomic_DNA"/>
</dbReference>
<keyword evidence="5" id="KW-0547">Nucleotide-binding</keyword>
<evidence type="ECO:0000256" key="3">
    <source>
        <dbReference type="ARBA" id="ARBA00022555"/>
    </source>
</evidence>
<dbReference type="InterPro" id="IPR050058">
    <property type="entry name" value="Ala-tRNA_ligase"/>
</dbReference>
<dbReference type="EC" id="6.1.1.7" evidence="2"/>
<evidence type="ECO:0000256" key="2">
    <source>
        <dbReference type="ARBA" id="ARBA00013168"/>
    </source>
</evidence>
<reference evidence="11 12" key="1">
    <citation type="submission" date="2017-09" db="EMBL/GenBank/DDBJ databases">
        <title>Depth-based differentiation of microbial function through sediment-hosted aquifers and enrichment of novel symbionts in the deep terrestrial subsurface.</title>
        <authorList>
            <person name="Probst A.J."/>
            <person name="Ladd B."/>
            <person name="Jarett J.K."/>
            <person name="Geller-Mcgrath D.E."/>
            <person name="Sieber C.M."/>
            <person name="Emerson J.B."/>
            <person name="Anantharaman K."/>
            <person name="Thomas B.C."/>
            <person name="Malmstrom R."/>
            <person name="Stieglmeier M."/>
            <person name="Klingl A."/>
            <person name="Woyke T."/>
            <person name="Ryan C.M."/>
            <person name="Banfield J.F."/>
        </authorList>
    </citation>
    <scope>NUCLEOTIDE SEQUENCE [LARGE SCALE GENOMIC DNA]</scope>
    <source>
        <strain evidence="11">CG11_big_fil_rev_8_21_14_0_20_35_14</strain>
    </source>
</reference>
<dbReference type="GO" id="GO:0002161">
    <property type="term" value="F:aminoacyl-tRNA deacylase activity"/>
    <property type="evidence" value="ECO:0007669"/>
    <property type="project" value="TreeGrafter"/>
</dbReference>
<evidence type="ECO:0000313" key="11">
    <source>
        <dbReference type="EMBL" id="PIR04921.1"/>
    </source>
</evidence>
<keyword evidence="4" id="KW-0436">Ligase</keyword>
<organism evidence="11 12">
    <name type="scientific">Candidatus Liptonbacteria bacterium CG11_big_fil_rev_8_21_14_0_20_35_14</name>
    <dbReference type="NCBI Taxonomy" id="1974634"/>
    <lineage>
        <taxon>Bacteria</taxon>
        <taxon>Candidatus Liptoniibacteriota</taxon>
    </lineage>
</organism>
<evidence type="ECO:0000256" key="6">
    <source>
        <dbReference type="ARBA" id="ARBA00022840"/>
    </source>
</evidence>
<evidence type="ECO:0000256" key="7">
    <source>
        <dbReference type="ARBA" id="ARBA00022884"/>
    </source>
</evidence>
<dbReference type="InterPro" id="IPR018165">
    <property type="entry name" value="Ala-tRNA-synth_IIc_core"/>
</dbReference>
<dbReference type="Gene3D" id="3.30.930.10">
    <property type="entry name" value="Bira Bifunctional Protein, Domain 2"/>
    <property type="match status" value="1"/>
</dbReference>
<evidence type="ECO:0000256" key="4">
    <source>
        <dbReference type="ARBA" id="ARBA00022598"/>
    </source>
</evidence>
<dbReference type="SUPFAM" id="SSF55681">
    <property type="entry name" value="Class II aaRS and biotin synthetases"/>
    <property type="match status" value="1"/>
</dbReference>
<dbReference type="Gene3D" id="3.30.54.20">
    <property type="match status" value="1"/>
</dbReference>
<evidence type="ECO:0000259" key="10">
    <source>
        <dbReference type="PROSITE" id="PS50860"/>
    </source>
</evidence>
<dbReference type="FunFam" id="3.30.980.10:FF:000004">
    <property type="entry name" value="Alanine--tRNA ligase, cytoplasmic"/>
    <property type="match status" value="1"/>
</dbReference>
<keyword evidence="3" id="KW-0820">tRNA-binding</keyword>
<feature type="domain" description="Alanyl-transfer RNA synthetases family profile" evidence="10">
    <location>
        <begin position="1"/>
        <end position="575"/>
    </location>
</feature>
<dbReference type="PANTHER" id="PTHR11777">
    <property type="entry name" value="ALANYL-TRNA SYNTHETASE"/>
    <property type="match status" value="1"/>
</dbReference>
<evidence type="ECO:0000256" key="5">
    <source>
        <dbReference type="ARBA" id="ARBA00022741"/>
    </source>
</evidence>
<dbReference type="GO" id="GO:0005524">
    <property type="term" value="F:ATP binding"/>
    <property type="evidence" value="ECO:0007669"/>
    <property type="project" value="UniProtKB-KW"/>
</dbReference>